<dbReference type="OrthoDB" id="399923at2"/>
<dbReference type="EMBL" id="CP038013">
    <property type="protein sequence ID" value="QBQ07736.1"/>
    <property type="molecule type" value="Genomic_DNA"/>
</dbReference>
<accession>A0A4P7AJA0</accession>
<keyword evidence="1" id="KW-0812">Transmembrane</keyword>
<keyword evidence="3" id="KW-1185">Reference proteome</keyword>
<gene>
    <name evidence="2" type="ORF">SGLAD_v1c05370</name>
</gene>
<reference evidence="2 3" key="1">
    <citation type="submission" date="2019-03" db="EMBL/GenBank/DDBJ databases">
        <title>Complete genome sequence of Spiroplasma gladiatoris TG-1 (DSM 22552).</title>
        <authorList>
            <person name="Lin Y.-C."/>
            <person name="Chou L."/>
            <person name="Kuo C.-H."/>
        </authorList>
    </citation>
    <scope>NUCLEOTIDE SEQUENCE [LARGE SCALE GENOMIC DNA]</scope>
    <source>
        <strain evidence="2 3">TG-1</strain>
    </source>
</reference>
<evidence type="ECO:0000313" key="2">
    <source>
        <dbReference type="EMBL" id="QBQ07736.1"/>
    </source>
</evidence>
<protein>
    <submittedName>
        <fullName evidence="2">Uncharacterized protein</fullName>
    </submittedName>
</protein>
<dbReference type="KEGG" id="sgq:SGLAD_v1c05370"/>
<dbReference type="Proteomes" id="UP000294309">
    <property type="component" value="Chromosome"/>
</dbReference>
<keyword evidence="1" id="KW-1133">Transmembrane helix</keyword>
<evidence type="ECO:0000256" key="1">
    <source>
        <dbReference type="SAM" id="Phobius"/>
    </source>
</evidence>
<dbReference type="RefSeq" id="WP_134297525.1">
    <property type="nucleotide sequence ID" value="NZ_CP038013.1"/>
</dbReference>
<evidence type="ECO:0000313" key="3">
    <source>
        <dbReference type="Proteomes" id="UP000294309"/>
    </source>
</evidence>
<organism evidence="2 3">
    <name type="scientific">Spiroplasma gladiatoris</name>
    <dbReference type="NCBI Taxonomy" id="2143"/>
    <lineage>
        <taxon>Bacteria</taxon>
        <taxon>Bacillati</taxon>
        <taxon>Mycoplasmatota</taxon>
        <taxon>Mollicutes</taxon>
        <taxon>Entomoplasmatales</taxon>
        <taxon>Spiroplasmataceae</taxon>
        <taxon>Spiroplasma</taxon>
    </lineage>
</organism>
<feature type="transmembrane region" description="Helical" evidence="1">
    <location>
        <begin position="902"/>
        <end position="929"/>
    </location>
</feature>
<proteinExistence type="predicted"/>
<sequence length="1047" mass="121805">MKKSKILFLLTFLFIPLIYCSLNIQNKFNDDYFLSKKLSNSEEYGEGYLKEEVEGEKTFFVPYTSTENLINDDTKLNKSYYFIGDKTKENIKLYDSKNTSEGLSNYKRIKSLNYKLDLFYLYYDKLIVYSKVSSNLINIYSLDVKKFINSDIKELNLDDDSIDFIKNTQFKHNAITNIRQFYFNSILKKFFCITNRSVSIFNINDEGIADKQKDVETITIANSSLSDLGAVNVFNNIIKDGSNSSTSLFVFKRNTENAVHVLNGSRTIAIKPSEKDANINLISYDKNIIVVYKDKFYKLDYENLKSLVENEVEFNSLKSEEITSLNNSFKYGTIRSFGEVFSNQKYKQYYSTDSGLIKIEATKENELINLNDSSSYQITKLSNSTFLSQAGNTGIDENDSNIYSFDYNKGSIKVLRKVIDISWMQDFKFDLHDLDFNNPKIDEFFKSAYEIIFKQLIYQVKEKNQVENFSKLYFEDIYKLFSIKNWLVNDELKTTSEKNNWFKQKFFDLKIEGTTFILGTPKIKVYNYKDLEWIKNETIDYTKEVFAIDYKNNTKEYKELIDNISELIKQIDKNIILDEENITSFDLSKLNDNSMQLPVKSSNNVNSSLLNPLNANVNIKFTNIIKKQDLASITNEIKSKTNVNKEVSYNDSKENLLKWIIKNTSSSLDNINIEISNDLVWNELNNSAKATIKISQKNMLLNSETFDLTYTNFSKEKITIQGSWLNNFDPLKMIENNFEGEFKITNFKELDNLKIETISNDSIIKANLNNDIVKVSSKNSGKASISLSADNSKDSLTLNFNVYKEDLDFGNFDFSNINMKKNELVKIDVENYDVFKDLKIISNDYNNKINTSIENKQVVIKANEYEKNNSKFTVTVEGKNLKNEIKTKSFVVEIKPPFVFPLWLIILLSTLLILLILVLIIIVFWIIWVKKRSFNKRKRINASSNYVAHVILPKKRKLKNENGFLRSGVFEKELEQNLKKINSPVYQKKYFGNSYSGLEDNSPSTNWWRTHKEQGLNSKSKKTIAKTNNQKNHIERIKELKKKINKK</sequence>
<name>A0A4P7AJA0_9MOLU</name>
<dbReference type="AlphaFoldDB" id="A0A4P7AJA0"/>
<keyword evidence="1" id="KW-0472">Membrane</keyword>